<dbReference type="InterPro" id="IPR005227">
    <property type="entry name" value="YqgF"/>
</dbReference>
<dbReference type="GO" id="GO:0005829">
    <property type="term" value="C:cytosol"/>
    <property type="evidence" value="ECO:0007669"/>
    <property type="project" value="TreeGrafter"/>
</dbReference>
<dbReference type="GO" id="GO:0000967">
    <property type="term" value="P:rRNA 5'-end processing"/>
    <property type="evidence" value="ECO:0007669"/>
    <property type="project" value="TreeGrafter"/>
</dbReference>
<dbReference type="PANTHER" id="PTHR33317:SF4">
    <property type="entry name" value="POLYNUCLEOTIDYL TRANSFERASE, RIBONUCLEASE H-LIKE SUPERFAMILY PROTEIN"/>
    <property type="match status" value="1"/>
</dbReference>
<organism evidence="1 2">
    <name type="scientific">Paramicrosporidium saccamoebae</name>
    <dbReference type="NCBI Taxonomy" id="1246581"/>
    <lineage>
        <taxon>Eukaryota</taxon>
        <taxon>Fungi</taxon>
        <taxon>Fungi incertae sedis</taxon>
        <taxon>Cryptomycota</taxon>
        <taxon>Cryptomycota incertae sedis</taxon>
        <taxon>Paramicrosporidium</taxon>
    </lineage>
</organism>
<proteinExistence type="inferred from homology"/>
<evidence type="ECO:0008006" key="3">
    <source>
        <dbReference type="Google" id="ProtNLM"/>
    </source>
</evidence>
<dbReference type="OrthoDB" id="10261669at2759"/>
<protein>
    <recommendedName>
        <fullName evidence="3">Pre-16S rRNA nuclease</fullName>
    </recommendedName>
</protein>
<evidence type="ECO:0000313" key="2">
    <source>
        <dbReference type="Proteomes" id="UP000240830"/>
    </source>
</evidence>
<dbReference type="PANTHER" id="PTHR33317">
    <property type="entry name" value="POLYNUCLEOTIDYL TRANSFERASE, RIBONUCLEASE H-LIKE SUPERFAMILY PROTEIN"/>
    <property type="match status" value="1"/>
</dbReference>
<dbReference type="Gene3D" id="3.30.420.140">
    <property type="entry name" value="YqgF/RNase H-like domain"/>
    <property type="match status" value="1"/>
</dbReference>
<dbReference type="InterPro" id="IPR037027">
    <property type="entry name" value="YqgF/RNaseH-like_dom_sf"/>
</dbReference>
<dbReference type="InterPro" id="IPR012337">
    <property type="entry name" value="RNaseH-like_sf"/>
</dbReference>
<sequence length="177" mass="20201">MHPGKAIFRDPRKFWEATYSRDGLNQIVHRRKIAGLDLSPRRIGIAVSDDIQEFALPIGVFHVRRKGIHLELQQPNKPLIQKMRCEANSIAGWVVGWPLTLAGEESYRTEETLTIIEQCQILLGIQFENILLHDERYSTILARSDSLDQPKGHQVGLDALAASRILQEYLDLSSRQH</sequence>
<dbReference type="EMBL" id="MTSL01000112">
    <property type="protein sequence ID" value="PJF18630.1"/>
    <property type="molecule type" value="Genomic_DNA"/>
</dbReference>
<gene>
    <name evidence="1" type="ORF">PSACC_01555</name>
</gene>
<dbReference type="HAMAP" id="MF_00651">
    <property type="entry name" value="Nuclease_YqgF"/>
    <property type="match status" value="1"/>
</dbReference>
<dbReference type="CDD" id="cd16964">
    <property type="entry name" value="YqgF"/>
    <property type="match status" value="1"/>
</dbReference>
<dbReference type="AlphaFoldDB" id="A0A2H9TLV2"/>
<accession>A0A2H9TLV2</accession>
<dbReference type="Pfam" id="PF03652">
    <property type="entry name" value="RuvX"/>
    <property type="match status" value="1"/>
</dbReference>
<dbReference type="Proteomes" id="UP000240830">
    <property type="component" value="Unassembled WGS sequence"/>
</dbReference>
<comment type="caution">
    <text evidence="1">The sequence shown here is derived from an EMBL/GenBank/DDBJ whole genome shotgun (WGS) entry which is preliminary data.</text>
</comment>
<keyword evidence="2" id="KW-1185">Reference proteome</keyword>
<evidence type="ECO:0000313" key="1">
    <source>
        <dbReference type="EMBL" id="PJF18630.1"/>
    </source>
</evidence>
<dbReference type="SUPFAM" id="SSF53098">
    <property type="entry name" value="Ribonuclease H-like"/>
    <property type="match status" value="1"/>
</dbReference>
<name>A0A2H9TLV2_9FUNG</name>
<reference evidence="1 2" key="1">
    <citation type="submission" date="2016-10" db="EMBL/GenBank/DDBJ databases">
        <title>The genome of Paramicrosporidium saccamoebae is the missing link in understanding Cryptomycota and Microsporidia evolution.</title>
        <authorList>
            <person name="Quandt C.A."/>
            <person name="Beaudet D."/>
            <person name="Corsaro D."/>
            <person name="Michel R."/>
            <person name="Corradi N."/>
            <person name="James T."/>
        </authorList>
    </citation>
    <scope>NUCLEOTIDE SEQUENCE [LARGE SCALE GENOMIC DNA]</scope>
    <source>
        <strain evidence="1 2">KSL3</strain>
    </source>
</reference>